<feature type="compositionally biased region" description="Low complexity" evidence="1">
    <location>
        <begin position="211"/>
        <end position="230"/>
    </location>
</feature>
<evidence type="ECO:0000256" key="1">
    <source>
        <dbReference type="SAM" id="MobiDB-lite"/>
    </source>
</evidence>
<proteinExistence type="predicted"/>
<feature type="region of interest" description="Disordered" evidence="1">
    <location>
        <begin position="277"/>
        <end position="302"/>
    </location>
</feature>
<dbReference type="VEuPathDB" id="VectorBase:AALB000718"/>
<reference evidence="2" key="2">
    <citation type="submission" date="2022-08" db="UniProtKB">
        <authorList>
            <consortium name="EnsemblMetazoa"/>
        </authorList>
    </citation>
    <scope>IDENTIFICATION</scope>
    <source>
        <strain evidence="2">STECLA/ALBI9_A</strain>
    </source>
</reference>
<dbReference type="VEuPathDB" id="VectorBase:AALB20_030218"/>
<dbReference type="EnsemblMetazoa" id="AALB000718-RA">
    <property type="protein sequence ID" value="AALB000718-PA"/>
    <property type="gene ID" value="AALB000718"/>
</dbReference>
<organism evidence="2 3">
    <name type="scientific">Anopheles albimanus</name>
    <name type="common">New world malaria mosquito</name>
    <dbReference type="NCBI Taxonomy" id="7167"/>
    <lineage>
        <taxon>Eukaryota</taxon>
        <taxon>Metazoa</taxon>
        <taxon>Ecdysozoa</taxon>
        <taxon>Arthropoda</taxon>
        <taxon>Hexapoda</taxon>
        <taxon>Insecta</taxon>
        <taxon>Pterygota</taxon>
        <taxon>Neoptera</taxon>
        <taxon>Endopterygota</taxon>
        <taxon>Diptera</taxon>
        <taxon>Nematocera</taxon>
        <taxon>Culicoidea</taxon>
        <taxon>Culicidae</taxon>
        <taxon>Anophelinae</taxon>
        <taxon>Anopheles</taxon>
    </lineage>
</organism>
<dbReference type="Proteomes" id="UP000069272">
    <property type="component" value="Chromosome 2L"/>
</dbReference>
<protein>
    <submittedName>
        <fullName evidence="2">Uncharacterized protein</fullName>
    </submittedName>
</protein>
<feature type="compositionally biased region" description="Polar residues" evidence="1">
    <location>
        <begin position="287"/>
        <end position="302"/>
    </location>
</feature>
<sequence length="424" mass="47231">MSQLVADVVPSVVEKVESESEILVENKLEQSSEATIVKKEEGHKKRSLVEKILLRKSNNPPVPPKVAKKSKQILENKPEVEIDQKFMPQKLEEKIDENLQAKQVAKTESTVNLVDVSEKMLESGCPSIPQIKGTQDFNGSDNLSENEIPKQDLTEHRVDASVIVENPMEMQVDPSRATSTALPTPVVPYVNEAKIQKGSRKDTRTPSFTNLSRISSASSSTSRSSLGISAAPSNSSMCHLTELSQPTMVHLQSTLAQLRRLNANTERVQQHLRDLRNRPTLARRANKSSSDTRINQSSQTQTGSKSLAATRISWLSVKTEKCDLLDGLVYEKLADRLFETLETKLTVKNAAEYLLLPMESDYYRAAYAGLARIWGQPYTKCSLELHQHLAAELGLLAETFVMESTRGMSLDTLQKQTNDTHFTT</sequence>
<feature type="region of interest" description="Disordered" evidence="1">
    <location>
        <begin position="193"/>
        <end position="234"/>
    </location>
</feature>
<reference evidence="2 3" key="1">
    <citation type="journal article" date="2017" name="G3 (Bethesda)">
        <title>The Physical Genome Mapping of Anopheles albimanus Corrected Scaffold Misassemblies and Identified Interarm Rearrangements in Genus Anopheles.</title>
        <authorList>
            <person name="Artemov G.N."/>
            <person name="Peery A.N."/>
            <person name="Jiang X."/>
            <person name="Tu Z."/>
            <person name="Stegniy V.N."/>
            <person name="Sharakhova M.V."/>
            <person name="Sharakhov I.V."/>
        </authorList>
    </citation>
    <scope>NUCLEOTIDE SEQUENCE [LARGE SCALE GENOMIC DNA]</scope>
    <source>
        <strain evidence="2 3">ALBI9_A</strain>
    </source>
</reference>
<keyword evidence="3" id="KW-1185">Reference proteome</keyword>
<accession>A0A182F2N6</accession>
<evidence type="ECO:0000313" key="2">
    <source>
        <dbReference type="EnsemblMetazoa" id="AALB000718-PA"/>
    </source>
</evidence>
<dbReference type="AlphaFoldDB" id="A0A182F2N6"/>
<name>A0A182F2N6_ANOAL</name>
<evidence type="ECO:0000313" key="3">
    <source>
        <dbReference type="Proteomes" id="UP000069272"/>
    </source>
</evidence>